<evidence type="ECO:0000256" key="7">
    <source>
        <dbReference type="RuleBase" id="RU361153"/>
    </source>
</evidence>
<evidence type="ECO:0000256" key="8">
    <source>
        <dbReference type="SAM" id="MobiDB-lite"/>
    </source>
</evidence>
<feature type="chain" id="PRO_5046145002" description="Endoglucanase" evidence="9">
    <location>
        <begin position="40"/>
        <end position="573"/>
    </location>
</feature>
<accession>A0ABP4XIG8</accession>
<dbReference type="Gene3D" id="3.20.20.80">
    <property type="entry name" value="Glycosidases"/>
    <property type="match status" value="1"/>
</dbReference>
<dbReference type="Pfam" id="PF00553">
    <property type="entry name" value="CBM_2"/>
    <property type="match status" value="1"/>
</dbReference>
<gene>
    <name evidence="11" type="ORF">GCM10009681_55200</name>
</gene>
<dbReference type="InterPro" id="IPR008965">
    <property type="entry name" value="CBM2/CBM3_carb-bd_dom_sf"/>
</dbReference>
<feature type="region of interest" description="Disordered" evidence="8">
    <location>
        <begin position="427"/>
        <end position="480"/>
    </location>
</feature>
<organism evidence="11 12">
    <name type="scientific">Luedemannella helvata</name>
    <dbReference type="NCBI Taxonomy" id="349315"/>
    <lineage>
        <taxon>Bacteria</taxon>
        <taxon>Bacillati</taxon>
        <taxon>Actinomycetota</taxon>
        <taxon>Actinomycetes</taxon>
        <taxon>Micromonosporales</taxon>
        <taxon>Micromonosporaceae</taxon>
        <taxon>Luedemannella</taxon>
    </lineage>
</organism>
<keyword evidence="4 7" id="KW-0119">Carbohydrate metabolism</keyword>
<dbReference type="InterPro" id="IPR012291">
    <property type="entry name" value="CBM2_carb-bd_dom_sf"/>
</dbReference>
<evidence type="ECO:0000313" key="11">
    <source>
        <dbReference type="EMBL" id="GAA1776887.1"/>
    </source>
</evidence>
<evidence type="ECO:0000256" key="2">
    <source>
        <dbReference type="ARBA" id="ARBA00022801"/>
    </source>
</evidence>
<comment type="similarity">
    <text evidence="7">Belongs to the glycosyl hydrolase 5 (cellulase A) family.</text>
</comment>
<evidence type="ECO:0000256" key="1">
    <source>
        <dbReference type="ARBA" id="ARBA00000966"/>
    </source>
</evidence>
<dbReference type="SMART" id="SM00637">
    <property type="entry name" value="CBD_II"/>
    <property type="match status" value="1"/>
</dbReference>
<dbReference type="InterPro" id="IPR017853">
    <property type="entry name" value="GH"/>
</dbReference>
<evidence type="ECO:0000256" key="3">
    <source>
        <dbReference type="ARBA" id="ARBA00023001"/>
    </source>
</evidence>
<dbReference type="RefSeq" id="WP_344088415.1">
    <property type="nucleotide sequence ID" value="NZ_BAAALS010000050.1"/>
</dbReference>
<dbReference type="Gene3D" id="2.60.40.290">
    <property type="match status" value="1"/>
</dbReference>
<keyword evidence="3 7" id="KW-0136">Cellulose degradation</keyword>
<keyword evidence="6 7" id="KW-0624">Polysaccharide degradation</keyword>
<feature type="domain" description="CBM2" evidence="10">
    <location>
        <begin position="475"/>
        <end position="573"/>
    </location>
</feature>
<evidence type="ECO:0000256" key="6">
    <source>
        <dbReference type="ARBA" id="ARBA00023326"/>
    </source>
</evidence>
<keyword evidence="12" id="KW-1185">Reference proteome</keyword>
<dbReference type="PROSITE" id="PS00561">
    <property type="entry name" value="CBM2_A"/>
    <property type="match status" value="1"/>
</dbReference>
<dbReference type="EMBL" id="BAAALS010000050">
    <property type="protein sequence ID" value="GAA1776887.1"/>
    <property type="molecule type" value="Genomic_DNA"/>
</dbReference>
<dbReference type="Pfam" id="PF00150">
    <property type="entry name" value="Cellulase"/>
    <property type="match status" value="1"/>
</dbReference>
<proteinExistence type="inferred from homology"/>
<evidence type="ECO:0000256" key="4">
    <source>
        <dbReference type="ARBA" id="ARBA00023277"/>
    </source>
</evidence>
<feature type="compositionally biased region" description="Low complexity" evidence="8">
    <location>
        <begin position="429"/>
        <end position="474"/>
    </location>
</feature>
<dbReference type="InterPro" id="IPR001547">
    <property type="entry name" value="Glyco_hydro_5"/>
</dbReference>
<evidence type="ECO:0000313" key="12">
    <source>
        <dbReference type="Proteomes" id="UP001500655"/>
    </source>
</evidence>
<keyword evidence="9" id="KW-0732">Signal</keyword>
<dbReference type="InterPro" id="IPR018366">
    <property type="entry name" value="CBM2_CS"/>
</dbReference>
<dbReference type="SUPFAM" id="SSF49384">
    <property type="entry name" value="Carbohydrate-binding domain"/>
    <property type="match status" value="1"/>
</dbReference>
<evidence type="ECO:0000256" key="9">
    <source>
        <dbReference type="SAM" id="SignalP"/>
    </source>
</evidence>
<keyword evidence="2 7" id="KW-0378">Hydrolase</keyword>
<evidence type="ECO:0000259" key="10">
    <source>
        <dbReference type="PROSITE" id="PS51173"/>
    </source>
</evidence>
<evidence type="ECO:0000256" key="5">
    <source>
        <dbReference type="ARBA" id="ARBA00023295"/>
    </source>
</evidence>
<dbReference type="PANTHER" id="PTHR35923:SF2">
    <property type="entry name" value="ENDOGLUCANASE"/>
    <property type="match status" value="1"/>
</dbReference>
<comment type="caution">
    <text evidence="11">The sequence shown here is derived from an EMBL/GenBank/DDBJ whole genome shotgun (WGS) entry which is preliminary data.</text>
</comment>
<name>A0ABP4XIG8_9ACTN</name>
<feature type="signal peptide" evidence="9">
    <location>
        <begin position="1"/>
        <end position="39"/>
    </location>
</feature>
<comment type="catalytic activity">
    <reaction evidence="1 7">
        <text>Endohydrolysis of (1-&gt;4)-beta-D-glucosidic linkages in cellulose, lichenin and cereal beta-D-glucans.</text>
        <dbReference type="EC" id="3.2.1.4"/>
    </reaction>
</comment>
<protein>
    <recommendedName>
        <fullName evidence="7">Endoglucanase</fullName>
        <ecNumber evidence="7">3.2.1.4</ecNumber>
    </recommendedName>
</protein>
<dbReference type="Proteomes" id="UP001500655">
    <property type="component" value="Unassembled WGS sequence"/>
</dbReference>
<dbReference type="EC" id="3.2.1.4" evidence="7"/>
<sequence>MAIHLRPGSRRKRWIAGASALTAVATAAGATLIALTVGAAPASAAAAGTGVGYLRTSGNKIVDSTGATVRLTGINWFGMETDNKTFHGLWANATWKQQIDKMASLGYNTLRIPFSNDSAKDGVTATSVNTFSNPDLVGLTSMQILDKVIDYLGQKGMRAILDRHRPTSAGQSALWYTAGVSETTWINDWKWLAQRYAGNTTVIGADLHNEPHADGTNPNATGACWGCGDPARDWRLAAERAGNAILGVNPNWLIFVEGVSCPSGGLSNTWDNDTSNDEDCGWWGGNLTKAGEFPVRLNVANRLVYSPHEYATSVFHQKWFDAPDYPANMPAIWDKYWGYLYKQNIAPIMVGEFGTTMQAAVDKVWLTELMKYLGTGADGMSFTYWSWNPNSGDTGGIALDDWISINTEKQAIIQPYLIAPVPGGSTAGPTTLPPTSSVVTSRPPTSSVVTSRPPTSSVVTSRPPTSSVVTSRPPTSGPAGACSATVKATSTWQGGWQGEITVTAGSAAINGWTVTGAISGITQLWNGTLTTSGSNITVKNLSWNGSLAAGGTATFGFLANSTASTPALTCTSP</sequence>
<keyword evidence="5 7" id="KW-0326">Glycosidase</keyword>
<dbReference type="SUPFAM" id="SSF51445">
    <property type="entry name" value="(Trans)glycosidases"/>
    <property type="match status" value="1"/>
</dbReference>
<dbReference type="InterPro" id="IPR018087">
    <property type="entry name" value="Glyco_hydro_5_CS"/>
</dbReference>
<dbReference type="PROSITE" id="PS00659">
    <property type="entry name" value="GLYCOSYL_HYDROL_F5"/>
    <property type="match status" value="1"/>
</dbReference>
<dbReference type="InterPro" id="IPR001919">
    <property type="entry name" value="CBD2"/>
</dbReference>
<dbReference type="PROSITE" id="PS51173">
    <property type="entry name" value="CBM2"/>
    <property type="match status" value="1"/>
</dbReference>
<dbReference type="PANTHER" id="PTHR35923">
    <property type="entry name" value="MAJOR EXTRACELLULAR ENDOGLUCANASE"/>
    <property type="match status" value="1"/>
</dbReference>
<reference evidence="12" key="1">
    <citation type="journal article" date="2019" name="Int. J. Syst. Evol. Microbiol.">
        <title>The Global Catalogue of Microorganisms (GCM) 10K type strain sequencing project: providing services to taxonomists for standard genome sequencing and annotation.</title>
        <authorList>
            <consortium name="The Broad Institute Genomics Platform"/>
            <consortium name="The Broad Institute Genome Sequencing Center for Infectious Disease"/>
            <person name="Wu L."/>
            <person name="Ma J."/>
        </authorList>
    </citation>
    <scope>NUCLEOTIDE SEQUENCE [LARGE SCALE GENOMIC DNA]</scope>
    <source>
        <strain evidence="12">JCM 13249</strain>
    </source>
</reference>